<keyword evidence="7" id="KW-0175">Coiled coil</keyword>
<keyword evidence="11" id="KW-1185">Reference proteome</keyword>
<feature type="compositionally biased region" description="Low complexity" evidence="8">
    <location>
        <begin position="142"/>
        <end position="161"/>
    </location>
</feature>
<feature type="coiled-coil region" evidence="7">
    <location>
        <begin position="647"/>
        <end position="674"/>
    </location>
</feature>
<evidence type="ECO:0000259" key="9">
    <source>
        <dbReference type="PROSITE" id="PS50067"/>
    </source>
</evidence>
<protein>
    <submittedName>
        <fullName evidence="10">Kinesin family protein</fullName>
    </submittedName>
</protein>
<dbReference type="PROSITE" id="PS00411">
    <property type="entry name" value="KINESIN_MOTOR_1"/>
    <property type="match status" value="1"/>
</dbReference>
<gene>
    <name evidence="10" type="ORF">QTG54_008885</name>
</gene>
<evidence type="ECO:0000313" key="10">
    <source>
        <dbReference type="EMBL" id="KAK1740790.1"/>
    </source>
</evidence>
<feature type="compositionally biased region" description="Low complexity" evidence="8">
    <location>
        <begin position="110"/>
        <end position="128"/>
    </location>
</feature>
<feature type="domain" description="Kinesin motor" evidence="9">
    <location>
        <begin position="936"/>
        <end position="1260"/>
    </location>
</feature>
<keyword evidence="2" id="KW-0493">Microtubule</keyword>
<dbReference type="PANTHER" id="PTHR47972:SF45">
    <property type="entry name" value="PROTEIN CLARET SEGREGATIONAL"/>
    <property type="match status" value="1"/>
</dbReference>
<dbReference type="InterPro" id="IPR036961">
    <property type="entry name" value="Kinesin_motor_dom_sf"/>
</dbReference>
<dbReference type="SUPFAM" id="SSF52540">
    <property type="entry name" value="P-loop containing nucleoside triphosphate hydrolases"/>
    <property type="match status" value="1"/>
</dbReference>
<reference evidence="10" key="1">
    <citation type="submission" date="2023-06" db="EMBL/GenBank/DDBJ databases">
        <title>Survivors Of The Sea: Transcriptome response of Skeletonema marinoi to long-term dormancy.</title>
        <authorList>
            <person name="Pinder M.I.M."/>
            <person name="Kourtchenko O."/>
            <person name="Robertson E.K."/>
            <person name="Larsson T."/>
            <person name="Maumus F."/>
            <person name="Osuna-Cruz C.M."/>
            <person name="Vancaester E."/>
            <person name="Stenow R."/>
            <person name="Vandepoele K."/>
            <person name="Ploug H."/>
            <person name="Bruchert V."/>
            <person name="Godhe A."/>
            <person name="Topel M."/>
        </authorList>
    </citation>
    <scope>NUCLEOTIDE SEQUENCE</scope>
    <source>
        <strain evidence="10">R05AC</strain>
    </source>
</reference>
<evidence type="ECO:0000256" key="5">
    <source>
        <dbReference type="ARBA" id="ARBA00023175"/>
    </source>
</evidence>
<evidence type="ECO:0000256" key="6">
    <source>
        <dbReference type="PROSITE-ProRule" id="PRU00283"/>
    </source>
</evidence>
<feature type="coiled-coil region" evidence="7">
    <location>
        <begin position="483"/>
        <end position="580"/>
    </location>
</feature>
<name>A0AAD9DCK5_9STRA</name>
<dbReference type="InterPro" id="IPR019821">
    <property type="entry name" value="Kinesin_motor_CS"/>
</dbReference>
<dbReference type="InterPro" id="IPR027640">
    <property type="entry name" value="Kinesin-like_fam"/>
</dbReference>
<organism evidence="10 11">
    <name type="scientific">Skeletonema marinoi</name>
    <dbReference type="NCBI Taxonomy" id="267567"/>
    <lineage>
        <taxon>Eukaryota</taxon>
        <taxon>Sar</taxon>
        <taxon>Stramenopiles</taxon>
        <taxon>Ochrophyta</taxon>
        <taxon>Bacillariophyta</taxon>
        <taxon>Coscinodiscophyceae</taxon>
        <taxon>Thalassiosirophycidae</taxon>
        <taxon>Thalassiosirales</taxon>
        <taxon>Skeletonemataceae</taxon>
        <taxon>Skeletonema</taxon>
        <taxon>Skeletonema marinoi-dohrnii complex</taxon>
    </lineage>
</organism>
<feature type="binding site" evidence="6">
    <location>
        <begin position="1015"/>
        <end position="1022"/>
    </location>
    <ligand>
        <name>ATP</name>
        <dbReference type="ChEBI" id="CHEBI:30616"/>
    </ligand>
</feature>
<feature type="coiled-coil region" evidence="7">
    <location>
        <begin position="721"/>
        <end position="762"/>
    </location>
</feature>
<evidence type="ECO:0000313" key="11">
    <source>
        <dbReference type="Proteomes" id="UP001224775"/>
    </source>
</evidence>
<dbReference type="PRINTS" id="PR00380">
    <property type="entry name" value="KINESINHEAVY"/>
</dbReference>
<dbReference type="GO" id="GO:0008017">
    <property type="term" value="F:microtubule binding"/>
    <property type="evidence" value="ECO:0007669"/>
    <property type="project" value="InterPro"/>
</dbReference>
<evidence type="ECO:0000256" key="1">
    <source>
        <dbReference type="ARBA" id="ARBA00010899"/>
    </source>
</evidence>
<dbReference type="PANTHER" id="PTHR47972">
    <property type="entry name" value="KINESIN-LIKE PROTEIN KLP-3"/>
    <property type="match status" value="1"/>
</dbReference>
<dbReference type="GO" id="GO:0007018">
    <property type="term" value="P:microtubule-based movement"/>
    <property type="evidence" value="ECO:0007669"/>
    <property type="project" value="InterPro"/>
</dbReference>
<dbReference type="SMART" id="SM00129">
    <property type="entry name" value="KISc"/>
    <property type="match status" value="1"/>
</dbReference>
<evidence type="ECO:0000256" key="7">
    <source>
        <dbReference type="SAM" id="Coils"/>
    </source>
</evidence>
<feature type="compositionally biased region" description="Low complexity" evidence="8">
    <location>
        <begin position="37"/>
        <end position="55"/>
    </location>
</feature>
<dbReference type="GO" id="GO:0003777">
    <property type="term" value="F:microtubule motor activity"/>
    <property type="evidence" value="ECO:0007669"/>
    <property type="project" value="InterPro"/>
</dbReference>
<dbReference type="Pfam" id="PF00225">
    <property type="entry name" value="Kinesin"/>
    <property type="match status" value="1"/>
</dbReference>
<dbReference type="PROSITE" id="PS50067">
    <property type="entry name" value="KINESIN_MOTOR_2"/>
    <property type="match status" value="1"/>
</dbReference>
<feature type="compositionally biased region" description="Low complexity" evidence="8">
    <location>
        <begin position="74"/>
        <end position="87"/>
    </location>
</feature>
<sequence>MDPSMPKSKRGAFQPRGDLQNRSPEDEDVSDDDHQLKSSSHSNPPLPPSNKSTNVTKKKKKAEFLPVKSSGYGRASPSVKLSASSSRPKLRHGDGSLAGELALDKKKSRSSTSSRSSLLSVHTTTSTTAMNNNINYGKSRSRSASPAMRSMRSRSPSPVVRKSQKEQQHGGLNNKRHHVVVDNRKFDGVPVKKQKNQETSRSKAEEVISSNKSYASLESSNNLHNARKNYDQFDGVRIDKAAYQENFSSSKGSAFSEVASFKSFASPESSNNHQHAVKKYHAADCTSQNIDIDPTPVKAAKKLLSDARNRAAVRDPTPLSPLIPVMEEEKLDCEVAMTDADPSELALFVQQQSTDSSTSTDVCSNETVASIFTDLHPNISQTQSLSDNLFSIQSGIASTSILSLIKNKKKSTTAAAAVDRSTPSELRKRLERKDEELKTLKIVCNDLLQGKDEFVSGAIGIELALRQKIMGVQTAFGLLSQEKESLMKQLNDANDTALKMQEEMECLRRERDLATANCNALQEDCDGAKSNYDILQQSYNESCVKMALLETKVEESKYQLEEARSQVLEAQLSKEKALDEMKVEMTKDIHALQGKNETMVATVKAGEMEICRMMSVDLESVDFGDGSSILNAVRSKVEEYQHDANTTNEIQNDLERLKAELTQSKTDLGCALERAATKDKDMSELMKSINDIQRTAHDREQGVHQLRKDAEDRALETEKTVLSLNVENQSLEKSLEDTKAQCATHENTIQEMQQHLSESKIESTQLTSQLQLERDLRARSEEKEKEEHNERVALSAQMLAMTKEHCQVETQMRGDMEKLEVSWSGKHAAAVRASAEKDEKLNECREEITSLIAKQASLKQALSEQKTALDLSKEEEIGRLKGEITVLQEKLKLEVENLESVGIVSAQRVRELEETVRKSENERKRMHNIIQELRGNVRVFARIRPFLPNENDNNVPFVTPSGETTLQVVRGRQENSFQFDRVFAPSAGQEAVFDEVSEFVQSALDGYNVCLFSYGQTGSGKTHTMQGAGSGVMRGLIPRSIEQIGLHKKKLELEGWEFTMDASFLEIYNEAIRDLLRDAKSNESKHDIKVDSNGHRSVTNLTVKRIDPTDAACCDDLLSLAAKRRSTASTDMNAVSSRSHSVFTLNMTAKHLEKNKLIRGTLNLVDLAGSERLDRSNATGQTAKEAMAINKSLSSLTDVFAAIGEKSSHVPFRNSKLTYLLQPCFSGDGKTLMVVNISPTEESVQESMCSLRFASHVNKCELGKAKRTCTKVR</sequence>
<feature type="region of interest" description="Disordered" evidence="8">
    <location>
        <begin position="1"/>
        <end position="216"/>
    </location>
</feature>
<keyword evidence="4 6" id="KW-0067">ATP-binding</keyword>
<dbReference type="InterPro" id="IPR027417">
    <property type="entry name" value="P-loop_NTPase"/>
</dbReference>
<dbReference type="InterPro" id="IPR001752">
    <property type="entry name" value="Kinesin_motor_dom"/>
</dbReference>
<evidence type="ECO:0000256" key="2">
    <source>
        <dbReference type="ARBA" id="ARBA00022701"/>
    </source>
</evidence>
<dbReference type="Gene3D" id="3.40.850.10">
    <property type="entry name" value="Kinesin motor domain"/>
    <property type="match status" value="1"/>
</dbReference>
<dbReference type="GO" id="GO:0005874">
    <property type="term" value="C:microtubule"/>
    <property type="evidence" value="ECO:0007669"/>
    <property type="project" value="UniProtKB-KW"/>
</dbReference>
<dbReference type="Proteomes" id="UP001224775">
    <property type="component" value="Unassembled WGS sequence"/>
</dbReference>
<evidence type="ECO:0000256" key="4">
    <source>
        <dbReference type="ARBA" id="ARBA00022840"/>
    </source>
</evidence>
<accession>A0AAD9DCK5</accession>
<dbReference type="GO" id="GO:0005524">
    <property type="term" value="F:ATP binding"/>
    <property type="evidence" value="ECO:0007669"/>
    <property type="project" value="UniProtKB-UniRule"/>
</dbReference>
<comment type="similarity">
    <text evidence="1">Belongs to the TRAFAC class myosin-kinesin ATPase superfamily. Kinesin family. KIN-14 subfamily.</text>
</comment>
<keyword evidence="5 6" id="KW-0505">Motor protein</keyword>
<feature type="compositionally biased region" description="Basic and acidic residues" evidence="8">
    <location>
        <begin position="195"/>
        <end position="206"/>
    </location>
</feature>
<dbReference type="AlphaFoldDB" id="A0AAD9DCK5"/>
<comment type="caution">
    <text evidence="10">The sequence shown here is derived from an EMBL/GenBank/DDBJ whole genome shotgun (WGS) entry which is preliminary data.</text>
</comment>
<keyword evidence="3 6" id="KW-0547">Nucleotide-binding</keyword>
<dbReference type="EMBL" id="JATAAI010000015">
    <property type="protein sequence ID" value="KAK1740790.1"/>
    <property type="molecule type" value="Genomic_DNA"/>
</dbReference>
<feature type="coiled-coil region" evidence="7">
    <location>
        <begin position="909"/>
        <end position="936"/>
    </location>
</feature>
<evidence type="ECO:0000256" key="3">
    <source>
        <dbReference type="ARBA" id="ARBA00022741"/>
    </source>
</evidence>
<proteinExistence type="inferred from homology"/>
<evidence type="ECO:0000256" key="8">
    <source>
        <dbReference type="SAM" id="MobiDB-lite"/>
    </source>
</evidence>